<dbReference type="AlphaFoldDB" id="A0A4R2GNH2"/>
<evidence type="ECO:0000313" key="3">
    <source>
        <dbReference type="EMBL" id="TCO09245.1"/>
    </source>
</evidence>
<keyword evidence="3" id="KW-0413">Isomerase</keyword>
<dbReference type="PANTHER" id="PTHR42852:SF13">
    <property type="entry name" value="PROTEIN DIPZ"/>
    <property type="match status" value="1"/>
</dbReference>
<dbReference type="RefSeq" id="WP_132433141.1">
    <property type="nucleotide sequence ID" value="NZ_SLWK01000003.1"/>
</dbReference>
<dbReference type="Proteomes" id="UP000295221">
    <property type="component" value="Unassembled WGS sequence"/>
</dbReference>
<dbReference type="PROSITE" id="PS51352">
    <property type="entry name" value="THIOREDOXIN_2"/>
    <property type="match status" value="1"/>
</dbReference>
<dbReference type="Gene3D" id="3.40.30.10">
    <property type="entry name" value="Glutaredoxin"/>
    <property type="match status" value="1"/>
</dbReference>
<proteinExistence type="predicted"/>
<dbReference type="PANTHER" id="PTHR42852">
    <property type="entry name" value="THIOL:DISULFIDE INTERCHANGE PROTEIN DSBE"/>
    <property type="match status" value="1"/>
</dbReference>
<dbReference type="CDD" id="cd02966">
    <property type="entry name" value="TlpA_like_family"/>
    <property type="match status" value="1"/>
</dbReference>
<keyword evidence="4" id="KW-1185">Reference proteome</keyword>
<reference evidence="3 4" key="1">
    <citation type="submission" date="2019-03" db="EMBL/GenBank/DDBJ databases">
        <title>Genomic Encyclopedia of Type Strains, Phase IV (KMG-IV): sequencing the most valuable type-strain genomes for metagenomic binning, comparative biology and taxonomic classification.</title>
        <authorList>
            <person name="Goeker M."/>
        </authorList>
    </citation>
    <scope>NUCLEOTIDE SEQUENCE [LARGE SCALE GENOMIC DNA]</scope>
    <source>
        <strain evidence="3 4">DSM 24179</strain>
    </source>
</reference>
<evidence type="ECO:0000313" key="4">
    <source>
        <dbReference type="Proteomes" id="UP000295221"/>
    </source>
</evidence>
<dbReference type="InterPro" id="IPR036249">
    <property type="entry name" value="Thioredoxin-like_sf"/>
</dbReference>
<dbReference type="InterPro" id="IPR013766">
    <property type="entry name" value="Thioredoxin_domain"/>
</dbReference>
<evidence type="ECO:0000256" key="1">
    <source>
        <dbReference type="ARBA" id="ARBA00023284"/>
    </source>
</evidence>
<comment type="caution">
    <text evidence="3">The sequence shown here is derived from an EMBL/GenBank/DDBJ whole genome shotgun (WGS) entry which is preliminary data.</text>
</comment>
<dbReference type="InterPro" id="IPR017937">
    <property type="entry name" value="Thioredoxin_CS"/>
</dbReference>
<accession>A0A4R2GNH2</accession>
<organism evidence="3 4">
    <name type="scientific">Natronoflexus pectinivorans</name>
    <dbReference type="NCBI Taxonomy" id="682526"/>
    <lineage>
        <taxon>Bacteria</taxon>
        <taxon>Pseudomonadati</taxon>
        <taxon>Bacteroidota</taxon>
        <taxon>Bacteroidia</taxon>
        <taxon>Marinilabiliales</taxon>
        <taxon>Marinilabiliaceae</taxon>
        <taxon>Natronoflexus</taxon>
    </lineage>
</organism>
<name>A0A4R2GNH2_9BACT</name>
<dbReference type="GO" id="GO:0016853">
    <property type="term" value="F:isomerase activity"/>
    <property type="evidence" value="ECO:0007669"/>
    <property type="project" value="UniProtKB-KW"/>
</dbReference>
<dbReference type="InterPro" id="IPR000866">
    <property type="entry name" value="AhpC/TSA"/>
</dbReference>
<dbReference type="PROSITE" id="PS00194">
    <property type="entry name" value="THIOREDOXIN_1"/>
    <property type="match status" value="1"/>
</dbReference>
<sequence length="161" mass="18433">MRIILLLMLALSISLKTLGETRKVPDVEVSQLLKRIETPSDTIYVVNFWATWCLPCVKEIPEFNRIEKSYQGQPVQVIMASLDFPNQKESRVLPFLENHTVTHDVILTVTPRGGEWIARVDNAWTGAIPATLIINRDQRSFYEGEINYERLMEMIGEVSGE</sequence>
<dbReference type="InterPro" id="IPR050553">
    <property type="entry name" value="Thioredoxin_ResA/DsbE_sf"/>
</dbReference>
<evidence type="ECO:0000259" key="2">
    <source>
        <dbReference type="PROSITE" id="PS51352"/>
    </source>
</evidence>
<protein>
    <submittedName>
        <fullName evidence="3">Thiol-disulfide isomerase/thioredoxin</fullName>
    </submittedName>
</protein>
<feature type="domain" description="Thioredoxin" evidence="2">
    <location>
        <begin position="4"/>
        <end position="160"/>
    </location>
</feature>
<dbReference type="EMBL" id="SLWK01000003">
    <property type="protein sequence ID" value="TCO09245.1"/>
    <property type="molecule type" value="Genomic_DNA"/>
</dbReference>
<gene>
    <name evidence="3" type="ORF">EV194_103156</name>
</gene>
<dbReference type="OrthoDB" id="9794348at2"/>
<dbReference type="GO" id="GO:0016209">
    <property type="term" value="F:antioxidant activity"/>
    <property type="evidence" value="ECO:0007669"/>
    <property type="project" value="InterPro"/>
</dbReference>
<dbReference type="SUPFAM" id="SSF52833">
    <property type="entry name" value="Thioredoxin-like"/>
    <property type="match status" value="1"/>
</dbReference>
<keyword evidence="1" id="KW-0676">Redox-active center</keyword>
<dbReference type="GO" id="GO:0016491">
    <property type="term" value="F:oxidoreductase activity"/>
    <property type="evidence" value="ECO:0007669"/>
    <property type="project" value="InterPro"/>
</dbReference>
<dbReference type="Pfam" id="PF00578">
    <property type="entry name" value="AhpC-TSA"/>
    <property type="match status" value="1"/>
</dbReference>